<dbReference type="AlphaFoldDB" id="A0A9W5X683"/>
<protein>
    <submittedName>
        <fullName evidence="2">Uncharacterized protein</fullName>
    </submittedName>
</protein>
<dbReference type="PANTHER" id="PTHR48267:SF1">
    <property type="entry name" value="BILIRUBIN OXIDASE"/>
    <property type="match status" value="1"/>
</dbReference>
<dbReference type="SUPFAM" id="SSF49503">
    <property type="entry name" value="Cupredoxins"/>
    <property type="match status" value="1"/>
</dbReference>
<organism evidence="2 3">
    <name type="scientific">Lentibacillus populi</name>
    <dbReference type="NCBI Taxonomy" id="1827502"/>
    <lineage>
        <taxon>Bacteria</taxon>
        <taxon>Bacillati</taxon>
        <taxon>Bacillota</taxon>
        <taxon>Bacilli</taxon>
        <taxon>Bacillales</taxon>
        <taxon>Bacillaceae</taxon>
        <taxon>Lentibacillus</taxon>
    </lineage>
</organism>
<dbReference type="InterPro" id="IPR045087">
    <property type="entry name" value="Cu-oxidase_fam"/>
</dbReference>
<name>A0A9W5X683_9BACI</name>
<dbReference type="Proteomes" id="UP000621492">
    <property type="component" value="Unassembled WGS sequence"/>
</dbReference>
<evidence type="ECO:0000313" key="3">
    <source>
        <dbReference type="Proteomes" id="UP000621492"/>
    </source>
</evidence>
<gene>
    <name evidence="2" type="ORF">GCM10011409_28190</name>
</gene>
<evidence type="ECO:0000256" key="1">
    <source>
        <dbReference type="ARBA" id="ARBA00010609"/>
    </source>
</evidence>
<comment type="caution">
    <text evidence="2">The sequence shown here is derived from an EMBL/GenBank/DDBJ whole genome shotgun (WGS) entry which is preliminary data.</text>
</comment>
<accession>A0A9W5X683</accession>
<dbReference type="InterPro" id="IPR008972">
    <property type="entry name" value="Cupredoxin"/>
</dbReference>
<reference evidence="2" key="2">
    <citation type="submission" date="2020-09" db="EMBL/GenBank/DDBJ databases">
        <authorList>
            <person name="Sun Q."/>
            <person name="Zhou Y."/>
        </authorList>
    </citation>
    <scope>NUCLEOTIDE SEQUENCE</scope>
    <source>
        <strain evidence="2">CGMCC 1.15454</strain>
    </source>
</reference>
<keyword evidence="3" id="KW-1185">Reference proteome</keyword>
<sequence length="159" mass="18035">MEVEPRKYRFRILNASNTRAYQLYLDSEQLFFQIGSDGGLLQKTAKMKKITIEPAERVDLIIDFSNYDGKTINLKNDLGPNADPNDKTDDVLQFKVTVPLSKKDTSIIPRNLTHIPSLKQNNINAIRNLKLVGSTDELGRPLLLLDNKNGKIQLQKNLV</sequence>
<evidence type="ECO:0000313" key="2">
    <source>
        <dbReference type="EMBL" id="GGB48979.1"/>
    </source>
</evidence>
<comment type="similarity">
    <text evidence="1">Belongs to the multicopper oxidase family.</text>
</comment>
<reference evidence="2" key="1">
    <citation type="journal article" date="2014" name="Int. J. Syst. Evol. Microbiol.">
        <title>Complete genome sequence of Corynebacterium casei LMG S-19264T (=DSM 44701T), isolated from a smear-ripened cheese.</title>
        <authorList>
            <consortium name="US DOE Joint Genome Institute (JGI-PGF)"/>
            <person name="Walter F."/>
            <person name="Albersmeier A."/>
            <person name="Kalinowski J."/>
            <person name="Ruckert C."/>
        </authorList>
    </citation>
    <scope>NUCLEOTIDE SEQUENCE</scope>
    <source>
        <strain evidence="2">CGMCC 1.15454</strain>
    </source>
</reference>
<dbReference type="Gene3D" id="2.60.40.420">
    <property type="entry name" value="Cupredoxins - blue copper proteins"/>
    <property type="match status" value="1"/>
</dbReference>
<proteinExistence type="inferred from homology"/>
<dbReference type="EMBL" id="BMJD01000024">
    <property type="protein sequence ID" value="GGB48979.1"/>
    <property type="molecule type" value="Genomic_DNA"/>
</dbReference>
<dbReference type="PANTHER" id="PTHR48267">
    <property type="entry name" value="CUPREDOXIN SUPERFAMILY PROTEIN"/>
    <property type="match status" value="1"/>
</dbReference>